<dbReference type="Proteomes" id="UP000324800">
    <property type="component" value="Unassembled WGS sequence"/>
</dbReference>
<sequence length="155" mass="17949">MEHIGCYRNNEKFILFVDRYSSRGDEDAQQLLSQAGVTMITYLGELTLIQQPIDKWIGKLFREAFRIALRLQRDKFKSKSNLKMKFVRDDKKGVINDSANPKYPNGRQTTPITSKIINAIETPNKEQNNSKSDTNSTIMEFDSDEYIDESCNEKK</sequence>
<gene>
    <name evidence="2" type="ORF">EZS28_045491</name>
</gene>
<comment type="caution">
    <text evidence="2">The sequence shown here is derived from an EMBL/GenBank/DDBJ whole genome shotgun (WGS) entry which is preliminary data.</text>
</comment>
<dbReference type="EMBL" id="SNRW01029082">
    <property type="protein sequence ID" value="KAA6358982.1"/>
    <property type="molecule type" value="Genomic_DNA"/>
</dbReference>
<reference evidence="2 3" key="1">
    <citation type="submission" date="2019-03" db="EMBL/GenBank/DDBJ databases">
        <title>Single cell metagenomics reveals metabolic interactions within the superorganism composed of flagellate Streblomastix strix and complex community of Bacteroidetes bacteria on its surface.</title>
        <authorList>
            <person name="Treitli S.C."/>
            <person name="Kolisko M."/>
            <person name="Husnik F."/>
            <person name="Keeling P."/>
            <person name="Hampl V."/>
        </authorList>
    </citation>
    <scope>NUCLEOTIDE SEQUENCE [LARGE SCALE GENOMIC DNA]</scope>
    <source>
        <strain evidence="2">ST1C</strain>
    </source>
</reference>
<evidence type="ECO:0000313" key="3">
    <source>
        <dbReference type="Proteomes" id="UP000324800"/>
    </source>
</evidence>
<evidence type="ECO:0008006" key="4">
    <source>
        <dbReference type="Google" id="ProtNLM"/>
    </source>
</evidence>
<feature type="region of interest" description="Disordered" evidence="1">
    <location>
        <begin position="120"/>
        <end position="139"/>
    </location>
</feature>
<organism evidence="2 3">
    <name type="scientific">Streblomastix strix</name>
    <dbReference type="NCBI Taxonomy" id="222440"/>
    <lineage>
        <taxon>Eukaryota</taxon>
        <taxon>Metamonada</taxon>
        <taxon>Preaxostyla</taxon>
        <taxon>Oxymonadida</taxon>
        <taxon>Streblomastigidae</taxon>
        <taxon>Streblomastix</taxon>
    </lineage>
</organism>
<proteinExistence type="predicted"/>
<evidence type="ECO:0000256" key="1">
    <source>
        <dbReference type="SAM" id="MobiDB-lite"/>
    </source>
</evidence>
<evidence type="ECO:0000313" key="2">
    <source>
        <dbReference type="EMBL" id="KAA6358982.1"/>
    </source>
</evidence>
<accession>A0A5J4TM86</accession>
<dbReference type="AlphaFoldDB" id="A0A5J4TM86"/>
<protein>
    <recommendedName>
        <fullName evidence="4">DDE-1 domain-containing protein</fullName>
    </recommendedName>
</protein>
<name>A0A5J4TM86_9EUKA</name>
<feature type="compositionally biased region" description="Polar residues" evidence="1">
    <location>
        <begin position="125"/>
        <end position="138"/>
    </location>
</feature>